<evidence type="ECO:0000256" key="1">
    <source>
        <dbReference type="SAM" id="MobiDB-lite"/>
    </source>
</evidence>
<organism evidence="2 3">
    <name type="scientific">Dioscorea zingiberensis</name>
    <dbReference type="NCBI Taxonomy" id="325984"/>
    <lineage>
        <taxon>Eukaryota</taxon>
        <taxon>Viridiplantae</taxon>
        <taxon>Streptophyta</taxon>
        <taxon>Embryophyta</taxon>
        <taxon>Tracheophyta</taxon>
        <taxon>Spermatophyta</taxon>
        <taxon>Magnoliopsida</taxon>
        <taxon>Liliopsida</taxon>
        <taxon>Dioscoreales</taxon>
        <taxon>Dioscoreaceae</taxon>
        <taxon>Dioscorea</taxon>
    </lineage>
</organism>
<reference evidence="2" key="1">
    <citation type="submission" date="2021-03" db="EMBL/GenBank/DDBJ databases">
        <authorList>
            <person name="Li Z."/>
            <person name="Yang C."/>
        </authorList>
    </citation>
    <scope>NUCLEOTIDE SEQUENCE</scope>
    <source>
        <strain evidence="2">Dzin_1.0</strain>
        <tissue evidence="2">Leaf</tissue>
    </source>
</reference>
<evidence type="ECO:0000313" key="3">
    <source>
        <dbReference type="Proteomes" id="UP001085076"/>
    </source>
</evidence>
<dbReference type="EMBL" id="JAGGNH010000001">
    <property type="protein sequence ID" value="KAJ0987883.1"/>
    <property type="molecule type" value="Genomic_DNA"/>
</dbReference>
<dbReference type="PANTHER" id="PTHR33416">
    <property type="entry name" value="NUCLEAR PORE COMPLEX PROTEIN NUP1"/>
    <property type="match status" value="1"/>
</dbReference>
<name>A0A9D5D9U3_9LILI</name>
<keyword evidence="3" id="KW-1185">Reference proteome</keyword>
<reference evidence="2" key="2">
    <citation type="journal article" date="2022" name="Hortic Res">
        <title>The genome of Dioscorea zingiberensis sheds light on the biosynthesis, origin and evolution of the medicinally important diosgenin saponins.</title>
        <authorList>
            <person name="Li Y."/>
            <person name="Tan C."/>
            <person name="Li Z."/>
            <person name="Guo J."/>
            <person name="Li S."/>
            <person name="Chen X."/>
            <person name="Wang C."/>
            <person name="Dai X."/>
            <person name="Yang H."/>
            <person name="Song W."/>
            <person name="Hou L."/>
            <person name="Xu J."/>
            <person name="Tong Z."/>
            <person name="Xu A."/>
            <person name="Yuan X."/>
            <person name="Wang W."/>
            <person name="Yang Q."/>
            <person name="Chen L."/>
            <person name="Sun Z."/>
            <person name="Wang K."/>
            <person name="Pan B."/>
            <person name="Chen J."/>
            <person name="Bao Y."/>
            <person name="Liu F."/>
            <person name="Qi X."/>
            <person name="Gang D.R."/>
            <person name="Wen J."/>
            <person name="Li J."/>
        </authorList>
    </citation>
    <scope>NUCLEOTIDE SEQUENCE</scope>
    <source>
        <strain evidence="2">Dzin_1.0</strain>
    </source>
</reference>
<dbReference type="Proteomes" id="UP001085076">
    <property type="component" value="Miscellaneous, Linkage group lg01"/>
</dbReference>
<protein>
    <submittedName>
        <fullName evidence="2">Uncharacterized protein</fullName>
    </submittedName>
</protein>
<dbReference type="PANTHER" id="PTHR33416:SF18">
    <property type="entry name" value="NUCLEOPORIN-LIKE PROTEIN"/>
    <property type="match status" value="1"/>
</dbReference>
<comment type="caution">
    <text evidence="2">The sequence shown here is derived from an EMBL/GenBank/DDBJ whole genome shotgun (WGS) entry which is preliminary data.</text>
</comment>
<dbReference type="OrthoDB" id="653151at2759"/>
<dbReference type="GO" id="GO:0071763">
    <property type="term" value="P:nuclear membrane organization"/>
    <property type="evidence" value="ECO:0007669"/>
    <property type="project" value="TreeGrafter"/>
</dbReference>
<sequence>MTMKRKSSVLDDDLKSVGTTPRLVRQKNIASSTLYRAGLSDVQKSLPYFSENFEILEGNASIFQRNIEHSSPKGSNGNLMMSQPSDRDENRPAFISGSSTVHPQSSEIARKILDHINRTVHSPKEKALELKTAITRTVVHSDSTTLILDSKENPPVVNSTDNQFADCLIGRATSAQESVDTLEVPERQSSRQSVGKDLLSSYSQGTPFAVRSAEPWPHFSAHESVLKSITDSILSEEPKLSDESSKPSDDGTLTIFDNVSGFTFPITVDSVASSEPPPTPTLFSFVATGMKNNMATEGIPSFTFGSKGAGTVFSFAAISSNANIDTTSPKFHFGSNNKCLSFMW</sequence>
<accession>A0A9D5D9U3</accession>
<gene>
    <name evidence="2" type="ORF">J5N97_006239</name>
</gene>
<evidence type="ECO:0000313" key="2">
    <source>
        <dbReference type="EMBL" id="KAJ0987883.1"/>
    </source>
</evidence>
<proteinExistence type="predicted"/>
<feature type="region of interest" description="Disordered" evidence="1">
    <location>
        <begin position="175"/>
        <end position="197"/>
    </location>
</feature>
<dbReference type="AlphaFoldDB" id="A0A9D5D9U3"/>
<dbReference type="GO" id="GO:0005635">
    <property type="term" value="C:nuclear envelope"/>
    <property type="evidence" value="ECO:0007669"/>
    <property type="project" value="TreeGrafter"/>
</dbReference>
<feature type="compositionally biased region" description="Polar residues" evidence="1">
    <location>
        <begin position="72"/>
        <end position="84"/>
    </location>
</feature>
<feature type="region of interest" description="Disordered" evidence="1">
    <location>
        <begin position="69"/>
        <end position="89"/>
    </location>
</feature>